<feature type="transmembrane region" description="Helical" evidence="2">
    <location>
        <begin position="338"/>
        <end position="359"/>
    </location>
</feature>
<feature type="chain" id="PRO_5035236160" description="BspA family leucine-rich repeat surface protein" evidence="3">
    <location>
        <begin position="18"/>
        <end position="488"/>
    </location>
</feature>
<keyword evidence="2" id="KW-0472">Membrane</keyword>
<name>A0A8J2SWF1_9STRA</name>
<dbReference type="Proteomes" id="UP000789595">
    <property type="component" value="Unassembled WGS sequence"/>
</dbReference>
<proteinExistence type="predicted"/>
<keyword evidence="2" id="KW-0812">Transmembrane</keyword>
<keyword evidence="5" id="KW-1185">Reference proteome</keyword>
<dbReference type="AlphaFoldDB" id="A0A8J2SWF1"/>
<evidence type="ECO:0000256" key="2">
    <source>
        <dbReference type="SAM" id="Phobius"/>
    </source>
</evidence>
<feature type="region of interest" description="Disordered" evidence="1">
    <location>
        <begin position="369"/>
        <end position="488"/>
    </location>
</feature>
<protein>
    <recommendedName>
        <fullName evidence="6">BspA family leucine-rich repeat surface protein</fullName>
    </recommendedName>
</protein>
<reference evidence="4" key="1">
    <citation type="submission" date="2021-11" db="EMBL/GenBank/DDBJ databases">
        <authorList>
            <consortium name="Genoscope - CEA"/>
            <person name="William W."/>
        </authorList>
    </citation>
    <scope>NUCLEOTIDE SEQUENCE</scope>
</reference>
<dbReference type="OrthoDB" id="198852at2759"/>
<feature type="signal peptide" evidence="3">
    <location>
        <begin position="1"/>
        <end position="17"/>
    </location>
</feature>
<evidence type="ECO:0008006" key="6">
    <source>
        <dbReference type="Google" id="ProtNLM"/>
    </source>
</evidence>
<dbReference type="EMBL" id="CAKKNE010000006">
    <property type="protein sequence ID" value="CAH0378642.1"/>
    <property type="molecule type" value="Genomic_DNA"/>
</dbReference>
<dbReference type="InterPro" id="IPR005046">
    <property type="entry name" value="DUF285"/>
</dbReference>
<evidence type="ECO:0000313" key="4">
    <source>
        <dbReference type="EMBL" id="CAH0378642.1"/>
    </source>
</evidence>
<dbReference type="Pfam" id="PF03382">
    <property type="entry name" value="DUF285"/>
    <property type="match status" value="1"/>
</dbReference>
<feature type="compositionally biased region" description="Acidic residues" evidence="1">
    <location>
        <begin position="478"/>
        <end position="488"/>
    </location>
</feature>
<evidence type="ECO:0000256" key="1">
    <source>
        <dbReference type="SAM" id="MobiDB-lite"/>
    </source>
</evidence>
<organism evidence="4 5">
    <name type="scientific">Pelagomonas calceolata</name>
    <dbReference type="NCBI Taxonomy" id="35677"/>
    <lineage>
        <taxon>Eukaryota</taxon>
        <taxon>Sar</taxon>
        <taxon>Stramenopiles</taxon>
        <taxon>Ochrophyta</taxon>
        <taxon>Pelagophyceae</taxon>
        <taxon>Pelagomonadales</taxon>
        <taxon>Pelagomonadaceae</taxon>
        <taxon>Pelagomonas</taxon>
    </lineage>
</organism>
<gene>
    <name evidence="4" type="ORF">PECAL_6P02380</name>
</gene>
<keyword evidence="2" id="KW-1133">Transmembrane helix</keyword>
<comment type="caution">
    <text evidence="4">The sequence shown here is derived from an EMBL/GenBank/DDBJ whole genome shotgun (WGS) entry which is preliminary data.</text>
</comment>
<evidence type="ECO:0000313" key="5">
    <source>
        <dbReference type="Proteomes" id="UP000789595"/>
    </source>
</evidence>
<accession>A0A8J2SWF1</accession>
<sequence>MNMRACAWCLLTCLAAADTGRRLGFVMDDSNIRTAVDAWLSCPTCAEYSYGHISTWDTSGVTDMSYLFCAWSGCSIYNAAAASFNEDIGAWDTSGVTTMRHMFLDASAFDQDIGGWAVHSVKDMRNVFYGASSFDQDLGWCLDEDVELSNDYLINTFLGTPCESTSCGVGVIGYSRCPDLDGDGVVDAAPEGECCISAYGQPFTDACGTTLTEVETSGCCPDDFLLRYSHDIYEMGMADFTRWDCVSFVDKEACDLKGPPYTWGSGSCWGSRYEQAAATCKTCTEDNGFDVRACRGLFLQEAKGKWNDWYYNPGMNPYCHEHSCCAQDPNDCCESNPAAVAGAVIVGLAVLAGLIKLYYKRCRKAAIAEPSTPPPKAQPEAASPKEEGATAVAPEAEESPQETLTGEAPPPAPPAKSWFWRGEPVPEPVWEAEETLAEQPPAPPAPEGEAESAPFAPETEERPPPPAKGWFSRAAPEPEPEFEPEPEA</sequence>
<keyword evidence="3" id="KW-0732">Signal</keyword>
<evidence type="ECO:0000256" key="3">
    <source>
        <dbReference type="SAM" id="SignalP"/>
    </source>
</evidence>